<keyword evidence="5" id="KW-1185">Reference proteome</keyword>
<evidence type="ECO:0000256" key="2">
    <source>
        <dbReference type="ARBA" id="ARBA00023180"/>
    </source>
</evidence>
<organism evidence="4 5">
    <name type="scientific">Leersia perrieri</name>
    <dbReference type="NCBI Taxonomy" id="77586"/>
    <lineage>
        <taxon>Eukaryota</taxon>
        <taxon>Viridiplantae</taxon>
        <taxon>Streptophyta</taxon>
        <taxon>Embryophyta</taxon>
        <taxon>Tracheophyta</taxon>
        <taxon>Spermatophyta</taxon>
        <taxon>Magnoliopsida</taxon>
        <taxon>Liliopsida</taxon>
        <taxon>Poales</taxon>
        <taxon>Poaceae</taxon>
        <taxon>BOP clade</taxon>
        <taxon>Oryzoideae</taxon>
        <taxon>Oryzeae</taxon>
        <taxon>Oryzinae</taxon>
        <taxon>Leersia</taxon>
    </lineage>
</organism>
<dbReference type="PANTHER" id="PTHR11802:SF281">
    <property type="entry name" value="CARBOXYPEPTIDASE"/>
    <property type="match status" value="1"/>
</dbReference>
<dbReference type="PRINTS" id="PR00724">
    <property type="entry name" value="CRBOXYPTASEC"/>
</dbReference>
<dbReference type="AlphaFoldDB" id="A0A0D9XSH0"/>
<dbReference type="GO" id="GO:0005773">
    <property type="term" value="C:vacuole"/>
    <property type="evidence" value="ECO:0007669"/>
    <property type="project" value="TreeGrafter"/>
</dbReference>
<evidence type="ECO:0000256" key="1">
    <source>
        <dbReference type="ARBA" id="ARBA00009431"/>
    </source>
</evidence>
<dbReference type="InterPro" id="IPR033124">
    <property type="entry name" value="Ser_caboxypep_his_AS"/>
</dbReference>
<feature type="signal peptide" evidence="3">
    <location>
        <begin position="1"/>
        <end position="32"/>
    </location>
</feature>
<dbReference type="FunFam" id="3.40.50.1820:FF:000912">
    <property type="entry name" value="Uncharacterized protein"/>
    <property type="match status" value="1"/>
</dbReference>
<sequence>METLVSCRRPLAMVVAPLQLLLIAALLHLGSCNGGDRITRLPGQPEVSFGQYAGYIGVDDKGKRALFYYFVEAELDPATKPLVLWLNGGPGCSSLGVGAFSENGPFRPSGQKLVKNEYSWNKEANVIYLETPAGVGYSYSADAAYYQGVDDKMTGHYIPQLAEVMVEYNKKNKIFNLKGIALGNPVLEFTTDFNSRAEYFWSHGLISDSTYRIFTSVCNYSRYVTEYYGGSLTPLCARVMNQVTRETSRFVDKYDVTLDVCLSSVLSQSKILTPHQQVGQRIDVCVEDETVNYLNRKDVQEALHAKLIGVKNWAVCSSVLEYELLNLQIPTINIVGSLVKSGIRVLVYSGDQDSVIPLTGSRTLVQNLARDLGLKTTVPYRVWFEGQQVGGWTQVYGDMLSFATIRGASHEAPFSQPERSLVLFRAFLEGRPLPETFS</sequence>
<feature type="chain" id="PRO_5002350376" description="Serine carboxypeptidase-like 45" evidence="3">
    <location>
        <begin position="33"/>
        <end position="438"/>
    </location>
</feature>
<dbReference type="FunFam" id="3.40.50.11320:FF:000004">
    <property type="entry name" value="Carboxypeptidase"/>
    <property type="match status" value="1"/>
</dbReference>
<proteinExistence type="inferred from homology"/>
<dbReference type="eggNOG" id="KOG1282">
    <property type="taxonomic scope" value="Eukaryota"/>
</dbReference>
<dbReference type="SUPFAM" id="SSF53474">
    <property type="entry name" value="alpha/beta-Hydrolases"/>
    <property type="match status" value="1"/>
</dbReference>
<dbReference type="STRING" id="77586.A0A0D9XSH0"/>
<evidence type="ECO:0000256" key="3">
    <source>
        <dbReference type="SAM" id="SignalP"/>
    </source>
</evidence>
<evidence type="ECO:0000313" key="5">
    <source>
        <dbReference type="Proteomes" id="UP000032180"/>
    </source>
</evidence>
<dbReference type="Pfam" id="PF00450">
    <property type="entry name" value="Peptidase_S10"/>
    <property type="match status" value="2"/>
</dbReference>
<protein>
    <recommendedName>
        <fullName evidence="6">Serine carboxypeptidase-like 45</fullName>
    </recommendedName>
</protein>
<dbReference type="Proteomes" id="UP000032180">
    <property type="component" value="Chromosome 11"/>
</dbReference>
<dbReference type="PANTHER" id="PTHR11802">
    <property type="entry name" value="SERINE PROTEASE FAMILY S10 SERINE CARBOXYPEPTIDASE"/>
    <property type="match status" value="1"/>
</dbReference>
<dbReference type="Gene3D" id="3.40.50.11320">
    <property type="match status" value="1"/>
</dbReference>
<reference evidence="5" key="2">
    <citation type="submission" date="2013-12" db="EMBL/GenBank/DDBJ databases">
        <authorList>
            <person name="Yu Y."/>
            <person name="Lee S."/>
            <person name="de Baynast K."/>
            <person name="Wissotski M."/>
            <person name="Liu L."/>
            <person name="Talag J."/>
            <person name="Goicoechea J."/>
            <person name="Angelova A."/>
            <person name="Jetty R."/>
            <person name="Kudrna D."/>
            <person name="Golser W."/>
            <person name="Rivera L."/>
            <person name="Zhang J."/>
            <person name="Wing R."/>
        </authorList>
    </citation>
    <scope>NUCLEOTIDE SEQUENCE</scope>
</reference>
<comment type="similarity">
    <text evidence="1">Belongs to the peptidase S10 family.</text>
</comment>
<accession>A0A0D9XSH0</accession>
<dbReference type="HOGENOM" id="CLU_008523_13_1_1"/>
<keyword evidence="3" id="KW-0732">Signal</keyword>
<keyword evidence="2" id="KW-0325">Glycoprotein</keyword>
<evidence type="ECO:0008006" key="6">
    <source>
        <dbReference type="Google" id="ProtNLM"/>
    </source>
</evidence>
<dbReference type="InterPro" id="IPR029058">
    <property type="entry name" value="AB_hydrolase_fold"/>
</dbReference>
<dbReference type="EnsemblPlants" id="LPERR11G11870.1">
    <property type="protein sequence ID" value="LPERR11G11870.1"/>
    <property type="gene ID" value="LPERR11G11870"/>
</dbReference>
<dbReference type="PROSITE" id="PS00560">
    <property type="entry name" value="CARBOXYPEPT_SER_HIS"/>
    <property type="match status" value="1"/>
</dbReference>
<reference evidence="4 5" key="1">
    <citation type="submission" date="2012-08" db="EMBL/GenBank/DDBJ databases">
        <title>Oryza genome evolution.</title>
        <authorList>
            <person name="Wing R.A."/>
        </authorList>
    </citation>
    <scope>NUCLEOTIDE SEQUENCE</scope>
</reference>
<name>A0A0D9XSH0_9ORYZ</name>
<dbReference type="InterPro" id="IPR001563">
    <property type="entry name" value="Peptidase_S10"/>
</dbReference>
<dbReference type="GO" id="GO:0004185">
    <property type="term" value="F:serine-type carboxypeptidase activity"/>
    <property type="evidence" value="ECO:0007669"/>
    <property type="project" value="InterPro"/>
</dbReference>
<dbReference type="Gene3D" id="6.10.250.940">
    <property type="match status" value="1"/>
</dbReference>
<reference evidence="4" key="3">
    <citation type="submission" date="2015-04" db="UniProtKB">
        <authorList>
            <consortium name="EnsemblPlants"/>
        </authorList>
    </citation>
    <scope>IDENTIFICATION</scope>
</reference>
<dbReference type="Gramene" id="LPERR11G11870.1">
    <property type="protein sequence ID" value="LPERR11G11870.1"/>
    <property type="gene ID" value="LPERR11G11870"/>
</dbReference>
<dbReference type="Gene3D" id="3.40.50.1820">
    <property type="entry name" value="alpha/beta hydrolase"/>
    <property type="match status" value="2"/>
</dbReference>
<evidence type="ECO:0000313" key="4">
    <source>
        <dbReference type="EnsemblPlants" id="LPERR11G11870.1"/>
    </source>
</evidence>
<dbReference type="GO" id="GO:0006508">
    <property type="term" value="P:proteolysis"/>
    <property type="evidence" value="ECO:0007669"/>
    <property type="project" value="InterPro"/>
</dbReference>